<protein>
    <submittedName>
        <fullName evidence="1">Uncharacterized protein</fullName>
    </submittedName>
</protein>
<evidence type="ECO:0000313" key="1">
    <source>
        <dbReference type="EMBL" id="SHG33133.1"/>
    </source>
</evidence>
<reference evidence="1 2" key="1">
    <citation type="submission" date="2016-11" db="EMBL/GenBank/DDBJ databases">
        <authorList>
            <person name="Jaros S."/>
            <person name="Januszkiewicz K."/>
            <person name="Wedrychowicz H."/>
        </authorList>
    </citation>
    <scope>NUCLEOTIDE SEQUENCE [LARGE SCALE GENOMIC DNA]</scope>
    <source>
        <strain evidence="1 2">DSM 6792</strain>
    </source>
</reference>
<proteinExistence type="predicted"/>
<sequence>MEKQLVSFDKSNYEQKERDIKAKAEILQSFVDDFHKLNIGDLEGDDLILLFTDTVNLFTNKLTKGEELKIAGIPTNVEKVFEIIQKPKGTDELVKKVISFYGNRFNRENCAITNYTIVSKKVSITQSTENKLKEQCSVYIENDNQKEVLEILTDLTSALNRLKSKTNNYLAFETIEEKFIKRKANPDGNNNTWDFTIKTESLKKF</sequence>
<organism evidence="1 2">
    <name type="scientific">Flavobacterium johnsoniae</name>
    <name type="common">Cytophaga johnsonae</name>
    <dbReference type="NCBI Taxonomy" id="986"/>
    <lineage>
        <taxon>Bacteria</taxon>
        <taxon>Pseudomonadati</taxon>
        <taxon>Bacteroidota</taxon>
        <taxon>Flavobacteriia</taxon>
        <taxon>Flavobacteriales</taxon>
        <taxon>Flavobacteriaceae</taxon>
        <taxon>Flavobacterium</taxon>
    </lineage>
</organism>
<dbReference type="AlphaFoldDB" id="A0A1M5IZE5"/>
<gene>
    <name evidence="1" type="ORF">SAMN05444388_102298</name>
</gene>
<dbReference type="Proteomes" id="UP000184112">
    <property type="component" value="Unassembled WGS sequence"/>
</dbReference>
<evidence type="ECO:0000313" key="2">
    <source>
        <dbReference type="Proteomes" id="UP000184112"/>
    </source>
</evidence>
<accession>A0A1M5IZE5</accession>
<dbReference type="RefSeq" id="WP_073408566.1">
    <property type="nucleotide sequence ID" value="NZ_FQWH01000002.1"/>
</dbReference>
<name>A0A1M5IZE5_FLAJO</name>
<dbReference type="EMBL" id="FQWH01000002">
    <property type="protein sequence ID" value="SHG33133.1"/>
    <property type="molecule type" value="Genomic_DNA"/>
</dbReference>